<comment type="similarity">
    <text evidence="2">Belongs to the rad17/RAD24 family.</text>
</comment>
<evidence type="ECO:0000256" key="1">
    <source>
        <dbReference type="ARBA" id="ARBA00004123"/>
    </source>
</evidence>
<dbReference type="Gene3D" id="3.40.50.300">
    <property type="entry name" value="P-loop containing nucleotide triphosphate hydrolases"/>
    <property type="match status" value="1"/>
</dbReference>
<dbReference type="GO" id="GO:0003689">
    <property type="term" value="F:DNA clamp loader activity"/>
    <property type="evidence" value="ECO:0007669"/>
    <property type="project" value="TreeGrafter"/>
</dbReference>
<dbReference type="STRING" id="62324.A0A4Y0BP53"/>
<name>A0A4Y0BP53_ANOFN</name>
<keyword evidence="7" id="KW-0131">Cell cycle</keyword>
<keyword evidence="3" id="KW-0547">Nucleotide-binding</keyword>
<evidence type="ECO:0000256" key="8">
    <source>
        <dbReference type="SAM" id="MobiDB-lite"/>
    </source>
</evidence>
<dbReference type="PANTHER" id="PTHR12172">
    <property type="entry name" value="CELL CYCLE CHECKPOINT PROTEIN RAD17"/>
    <property type="match status" value="1"/>
</dbReference>
<organism evidence="9">
    <name type="scientific">Anopheles funestus</name>
    <name type="common">African malaria mosquito</name>
    <dbReference type="NCBI Taxonomy" id="62324"/>
    <lineage>
        <taxon>Eukaryota</taxon>
        <taxon>Metazoa</taxon>
        <taxon>Ecdysozoa</taxon>
        <taxon>Arthropoda</taxon>
        <taxon>Hexapoda</taxon>
        <taxon>Insecta</taxon>
        <taxon>Pterygota</taxon>
        <taxon>Neoptera</taxon>
        <taxon>Endopterygota</taxon>
        <taxon>Diptera</taxon>
        <taxon>Nematocera</taxon>
        <taxon>Culicoidea</taxon>
        <taxon>Culicidae</taxon>
        <taxon>Anophelinae</taxon>
        <taxon>Anopheles</taxon>
    </lineage>
</organism>
<feature type="compositionally biased region" description="Low complexity" evidence="8">
    <location>
        <begin position="282"/>
        <end position="298"/>
    </location>
</feature>
<keyword evidence="4" id="KW-0227">DNA damage</keyword>
<proteinExistence type="inferred from homology"/>
<evidence type="ECO:0000313" key="9">
    <source>
        <dbReference type="EnsemblMetazoa" id="AFUN021695-PA"/>
    </source>
</evidence>
<dbReference type="VEuPathDB" id="VectorBase:AFUN2_012299"/>
<feature type="region of interest" description="Disordered" evidence="8">
    <location>
        <begin position="279"/>
        <end position="299"/>
    </location>
</feature>
<keyword evidence="6" id="KW-0539">Nucleus</keyword>
<accession>A0A4Y0BP53</accession>
<evidence type="ECO:0000256" key="3">
    <source>
        <dbReference type="ARBA" id="ARBA00022741"/>
    </source>
</evidence>
<dbReference type="VEuPathDB" id="VectorBase:AFUN021695"/>
<evidence type="ECO:0000256" key="4">
    <source>
        <dbReference type="ARBA" id="ARBA00022763"/>
    </source>
</evidence>
<sequence>MQKKRDGSSVDLLEHFKPSQEADLAIHVKKIEELKQWLAEARKSHPATQFLLLTGPSGSGKSICIKTLAQAMKYDTSEWITPVDVDLFFDDRFDFEDREEKKCRRPQKALFDDFLYKTSRYCSLFGNAGESGKLLLVKDFPNSMLRSPEEFHQSLERYRDSSTDPIVFIATDTASKSLDVAYNLFPPHIMRDFQIHQIKFNAVSASLLKKAIKRISAIIKADKAVSKLYQAVPSKVVEEDIICSSQGDLRNCCLNYLFTCMKCETGACPKRLCIDNDASCNSSSSSGKKAKSSSTTLKKSAKPLGLNENLTIMHGLGRIFHPKFVKQGENMRFLHSPESIAECFLSQPSSIVSLLHSNYVTRCTDIQNVCRASDTLTVVDGIMNEFRSDQLAVYGLHIAVRSMMVNNEQTAHGFQPIRKKIKVQIHESTKSYEEQLKTLGLILRPVPVRLLATEYKGYVSIIRKPALNKTHEDAVTLK</sequence>
<dbReference type="InterPro" id="IPR004582">
    <property type="entry name" value="Checkpoint_prot_Rad17_Rad24"/>
</dbReference>
<dbReference type="GO" id="GO:0005634">
    <property type="term" value="C:nucleus"/>
    <property type="evidence" value="ECO:0007669"/>
    <property type="project" value="UniProtKB-SubCell"/>
</dbReference>
<dbReference type="InterPro" id="IPR027417">
    <property type="entry name" value="P-loop_NTPase"/>
</dbReference>
<dbReference type="Pfam" id="PF03215">
    <property type="entry name" value="Rad17"/>
    <property type="match status" value="1"/>
</dbReference>
<evidence type="ECO:0000256" key="2">
    <source>
        <dbReference type="ARBA" id="ARBA00006168"/>
    </source>
</evidence>
<evidence type="ECO:0008006" key="10">
    <source>
        <dbReference type="Google" id="ProtNLM"/>
    </source>
</evidence>
<dbReference type="GO" id="GO:0003682">
    <property type="term" value="F:chromatin binding"/>
    <property type="evidence" value="ECO:0007669"/>
    <property type="project" value="TreeGrafter"/>
</dbReference>
<dbReference type="EnsemblMetazoa" id="AFUN021695-RA">
    <property type="protein sequence ID" value="AFUN021695-PA"/>
    <property type="gene ID" value="AFUN021695"/>
</dbReference>
<dbReference type="GO" id="GO:0005524">
    <property type="term" value="F:ATP binding"/>
    <property type="evidence" value="ECO:0007669"/>
    <property type="project" value="UniProtKB-KW"/>
</dbReference>
<evidence type="ECO:0000256" key="6">
    <source>
        <dbReference type="ARBA" id="ARBA00023242"/>
    </source>
</evidence>
<keyword evidence="5" id="KW-0067">ATP-binding</keyword>
<protein>
    <recommendedName>
        <fullName evidence="10">AAA+ ATPase domain-containing protein</fullName>
    </recommendedName>
</protein>
<dbReference type="GO" id="GO:0006281">
    <property type="term" value="P:DNA repair"/>
    <property type="evidence" value="ECO:0007669"/>
    <property type="project" value="InterPro"/>
</dbReference>
<reference evidence="9" key="1">
    <citation type="submission" date="2020-05" db="UniProtKB">
        <authorList>
            <consortium name="EnsemblMetazoa"/>
        </authorList>
    </citation>
    <scope>IDENTIFICATION</scope>
    <source>
        <strain evidence="9">FUMOZ</strain>
    </source>
</reference>
<dbReference type="GO" id="GO:0000077">
    <property type="term" value="P:DNA damage checkpoint signaling"/>
    <property type="evidence" value="ECO:0007669"/>
    <property type="project" value="TreeGrafter"/>
</dbReference>
<evidence type="ECO:0000256" key="7">
    <source>
        <dbReference type="ARBA" id="ARBA00023306"/>
    </source>
</evidence>
<dbReference type="SUPFAM" id="SSF52540">
    <property type="entry name" value="P-loop containing nucleoside triphosphate hydrolases"/>
    <property type="match status" value="1"/>
</dbReference>
<evidence type="ECO:0000256" key="5">
    <source>
        <dbReference type="ARBA" id="ARBA00022840"/>
    </source>
</evidence>
<dbReference type="GO" id="GO:0033314">
    <property type="term" value="P:mitotic DNA replication checkpoint signaling"/>
    <property type="evidence" value="ECO:0007669"/>
    <property type="project" value="TreeGrafter"/>
</dbReference>
<dbReference type="AlphaFoldDB" id="A0A4Y0BP53"/>
<dbReference type="PANTHER" id="PTHR12172:SF0">
    <property type="entry name" value="CELL CYCLE CHECKPOINT PROTEIN RAD17"/>
    <property type="match status" value="1"/>
</dbReference>
<comment type="subcellular location">
    <subcellularLocation>
        <location evidence="1">Nucleus</location>
    </subcellularLocation>
</comment>